<organism evidence="1">
    <name type="scientific">Vitis vinifera</name>
    <name type="common">Grape</name>
    <dbReference type="NCBI Taxonomy" id="29760"/>
    <lineage>
        <taxon>Eukaryota</taxon>
        <taxon>Viridiplantae</taxon>
        <taxon>Streptophyta</taxon>
        <taxon>Embryophyta</taxon>
        <taxon>Tracheophyta</taxon>
        <taxon>Spermatophyta</taxon>
        <taxon>Magnoliopsida</taxon>
        <taxon>eudicotyledons</taxon>
        <taxon>Gunneridae</taxon>
        <taxon>Pentapetalae</taxon>
        <taxon>rosids</taxon>
        <taxon>Vitales</taxon>
        <taxon>Vitaceae</taxon>
        <taxon>Viteae</taxon>
        <taxon>Vitis</taxon>
    </lineage>
</organism>
<accession>A5CBB8</accession>
<protein>
    <recommendedName>
        <fullName evidence="2">Retrotransposon gag domain-containing protein</fullName>
    </recommendedName>
</protein>
<gene>
    <name evidence="1" type="ORF">VITISV_029299</name>
</gene>
<dbReference type="AlphaFoldDB" id="A5CBB8"/>
<sequence length="101" mass="12245">MKQENREVTEYYTEMLGLWQDLDLNCEEEWKYTGDSVRFKKKMENKRVFEFLAGLNRELDDVRSRVLSRRSLPSIQEVFSEVQREESRRRVMLGKHLSSRP</sequence>
<evidence type="ECO:0008006" key="2">
    <source>
        <dbReference type="Google" id="ProtNLM"/>
    </source>
</evidence>
<evidence type="ECO:0000313" key="1">
    <source>
        <dbReference type="EMBL" id="CAN66564.1"/>
    </source>
</evidence>
<dbReference type="PANTHER" id="PTHR34222">
    <property type="entry name" value="GAG_PRE-INTEGRS DOMAIN-CONTAINING PROTEIN"/>
    <property type="match status" value="1"/>
</dbReference>
<reference evidence="1" key="1">
    <citation type="journal article" date="2007" name="PLoS ONE">
        <title>The first genome sequence of an elite grapevine cultivar (Pinot noir Vitis vinifera L.): coping with a highly heterozygous genome.</title>
        <authorList>
            <person name="Velasco R."/>
            <person name="Zharkikh A."/>
            <person name="Troggio M."/>
            <person name="Cartwright D.A."/>
            <person name="Cestaro A."/>
            <person name="Pruss D."/>
            <person name="Pindo M."/>
            <person name="FitzGerald L.M."/>
            <person name="Vezzulli S."/>
            <person name="Reid J."/>
            <person name="Malacarne G."/>
            <person name="Iliev D."/>
            <person name="Coppola G."/>
            <person name="Wardell B."/>
            <person name="Micheletti D."/>
            <person name="Macalma T."/>
            <person name="Facci M."/>
            <person name="Mitchell J.T."/>
            <person name="Perazzolli M."/>
            <person name="Eldredge G."/>
            <person name="Gatto P."/>
            <person name="Oyzerski R."/>
            <person name="Moretto M."/>
            <person name="Gutin N."/>
            <person name="Stefanini M."/>
            <person name="Chen Y."/>
            <person name="Segala C."/>
            <person name="Davenport C."/>
            <person name="Dematte L."/>
            <person name="Mraz A."/>
            <person name="Battilana J."/>
            <person name="Stormo K."/>
            <person name="Costa F."/>
            <person name="Tao Q."/>
            <person name="Si-Ammour A."/>
            <person name="Harkins T."/>
            <person name="Lackey A."/>
            <person name="Perbost C."/>
            <person name="Taillon B."/>
            <person name="Stella A."/>
            <person name="Solovyev V."/>
            <person name="Fawcett J.A."/>
            <person name="Sterck L."/>
            <person name="Vandepoele K."/>
            <person name="Grando S.M."/>
            <person name="Toppo S."/>
            <person name="Moser C."/>
            <person name="Lanchbury J."/>
            <person name="Bogden R."/>
            <person name="Skolnick M."/>
            <person name="Sgaramella V."/>
            <person name="Bhatnagar S.K."/>
            <person name="Fontana P."/>
            <person name="Gutin A."/>
            <person name="Van de Peer Y."/>
            <person name="Salamini F."/>
            <person name="Viola R."/>
        </authorList>
    </citation>
    <scope>NUCLEOTIDE SEQUENCE</scope>
</reference>
<proteinExistence type="predicted"/>
<dbReference type="EMBL" id="AM488926">
    <property type="protein sequence ID" value="CAN66564.1"/>
    <property type="molecule type" value="Genomic_DNA"/>
</dbReference>
<dbReference type="PANTHER" id="PTHR34222:SF40">
    <property type="match status" value="1"/>
</dbReference>
<name>A5CBB8_VITVI</name>